<keyword evidence="1" id="KW-1185">Reference proteome</keyword>
<organism evidence="1 2">
    <name type="scientific">Romanomermis culicivorax</name>
    <name type="common">Nematode worm</name>
    <dbReference type="NCBI Taxonomy" id="13658"/>
    <lineage>
        <taxon>Eukaryota</taxon>
        <taxon>Metazoa</taxon>
        <taxon>Ecdysozoa</taxon>
        <taxon>Nematoda</taxon>
        <taxon>Enoplea</taxon>
        <taxon>Dorylaimia</taxon>
        <taxon>Mermithida</taxon>
        <taxon>Mermithoidea</taxon>
        <taxon>Mermithidae</taxon>
        <taxon>Romanomermis</taxon>
    </lineage>
</organism>
<sequence length="104" mass="11184">MPCFNPTAPPLPLEQLFYRLSAPSRSAADTMAHSSGAAASSQSTHAAHMLPDLPRTTNVAASIRPCIVGWDSMEPQGQLPWVFHSAICNVNKVPSATHALRKYT</sequence>
<reference evidence="2" key="1">
    <citation type="submission" date="2022-11" db="UniProtKB">
        <authorList>
            <consortium name="WormBaseParasite"/>
        </authorList>
    </citation>
    <scope>IDENTIFICATION</scope>
</reference>
<dbReference type="Proteomes" id="UP000887565">
    <property type="component" value="Unplaced"/>
</dbReference>
<accession>A0A915IDI8</accession>
<dbReference type="AlphaFoldDB" id="A0A915IDI8"/>
<protein>
    <submittedName>
        <fullName evidence="2">Uncharacterized protein</fullName>
    </submittedName>
</protein>
<name>A0A915IDI8_ROMCU</name>
<evidence type="ECO:0000313" key="2">
    <source>
        <dbReference type="WBParaSite" id="nRc.2.0.1.t12250-RA"/>
    </source>
</evidence>
<proteinExistence type="predicted"/>
<evidence type="ECO:0000313" key="1">
    <source>
        <dbReference type="Proteomes" id="UP000887565"/>
    </source>
</evidence>
<dbReference type="WBParaSite" id="nRc.2.0.1.t12250-RA">
    <property type="protein sequence ID" value="nRc.2.0.1.t12250-RA"/>
    <property type="gene ID" value="nRc.2.0.1.g12250"/>
</dbReference>